<dbReference type="GeneID" id="87949965"/>
<name>A0AAX4IYZ7_9PEZI</name>
<protein>
    <recommendedName>
        <fullName evidence="4">Integral membrane protein</fullName>
    </recommendedName>
</protein>
<dbReference type="RefSeq" id="XP_062785672.1">
    <property type="nucleotide sequence ID" value="XM_062929621.1"/>
</dbReference>
<keyword evidence="1" id="KW-0812">Transmembrane</keyword>
<dbReference type="KEGG" id="cdet:87949965"/>
<accession>A0AAX4IYZ7</accession>
<dbReference type="AlphaFoldDB" id="A0AAX4IYZ7"/>
<evidence type="ECO:0000313" key="3">
    <source>
        <dbReference type="Proteomes" id="UP001322277"/>
    </source>
</evidence>
<keyword evidence="1" id="KW-0472">Membrane</keyword>
<dbReference type="EMBL" id="CP137313">
    <property type="protein sequence ID" value="WQF88451.1"/>
    <property type="molecule type" value="Genomic_DNA"/>
</dbReference>
<reference evidence="3" key="1">
    <citation type="journal article" date="2023" name="bioRxiv">
        <title>Complete genome of the Medicago anthracnose fungus, Colletotrichum destructivum, reveals a mini-chromosome-like region within a core chromosome.</title>
        <authorList>
            <person name="Lapalu N."/>
            <person name="Simon A."/>
            <person name="Lu A."/>
            <person name="Plaumann P.-L."/>
            <person name="Amselem J."/>
            <person name="Pigne S."/>
            <person name="Auger A."/>
            <person name="Koch C."/>
            <person name="Dallery J.-F."/>
            <person name="O'Connell R.J."/>
        </authorList>
    </citation>
    <scope>NUCLEOTIDE SEQUENCE [LARGE SCALE GENOMIC DNA]</scope>
    <source>
        <strain evidence="3">CBS 520.97</strain>
    </source>
</reference>
<proteinExistence type="predicted"/>
<feature type="transmembrane region" description="Helical" evidence="1">
    <location>
        <begin position="21"/>
        <end position="40"/>
    </location>
</feature>
<dbReference type="Proteomes" id="UP001322277">
    <property type="component" value="Chromosome 9"/>
</dbReference>
<evidence type="ECO:0000313" key="2">
    <source>
        <dbReference type="EMBL" id="WQF88451.1"/>
    </source>
</evidence>
<keyword evidence="1" id="KW-1133">Transmembrane helix</keyword>
<keyword evidence="3" id="KW-1185">Reference proteome</keyword>
<gene>
    <name evidence="2" type="ORF">CDEST_13465</name>
</gene>
<organism evidence="2 3">
    <name type="scientific">Colletotrichum destructivum</name>
    <dbReference type="NCBI Taxonomy" id="34406"/>
    <lineage>
        <taxon>Eukaryota</taxon>
        <taxon>Fungi</taxon>
        <taxon>Dikarya</taxon>
        <taxon>Ascomycota</taxon>
        <taxon>Pezizomycotina</taxon>
        <taxon>Sordariomycetes</taxon>
        <taxon>Hypocreomycetidae</taxon>
        <taxon>Glomerellales</taxon>
        <taxon>Glomerellaceae</taxon>
        <taxon>Colletotrichum</taxon>
        <taxon>Colletotrichum destructivum species complex</taxon>
    </lineage>
</organism>
<evidence type="ECO:0008006" key="4">
    <source>
        <dbReference type="Google" id="ProtNLM"/>
    </source>
</evidence>
<sequence length="86" mass="9569">MYYNNDGMSPRRIQWRALGTLGLCIIGIGTLLIFGATVLFGSFSQTSMRAVDGEIVHPRFWSVVVFSDWASRVFTITAAVLRISLL</sequence>
<evidence type="ECO:0000256" key="1">
    <source>
        <dbReference type="SAM" id="Phobius"/>
    </source>
</evidence>